<protein>
    <submittedName>
        <fullName evidence="1">Uncharacterized protein</fullName>
    </submittedName>
</protein>
<dbReference type="STRING" id="1458307.OSB_20220"/>
<name>A0A0K0Y6N8_9RHOB</name>
<reference evidence="1 2" key="1">
    <citation type="journal article" date="2015" name="Genome Announc.">
        <title>Closed Genome Sequence of Octadecabacter temperatus SB1, the First Mesophilic Species of the Genus Octadecabacter.</title>
        <authorList>
            <person name="Voget S."/>
            <person name="Billerbeck S."/>
            <person name="Simon M."/>
            <person name="Daniel R."/>
        </authorList>
    </citation>
    <scope>NUCLEOTIDE SEQUENCE [LARGE SCALE GENOMIC DNA]</scope>
    <source>
        <strain evidence="1 2">SB1</strain>
    </source>
</reference>
<dbReference type="Proteomes" id="UP000067444">
    <property type="component" value="Chromosome"/>
</dbReference>
<dbReference type="EMBL" id="CP012160">
    <property type="protein sequence ID" value="AKS46561.1"/>
    <property type="molecule type" value="Genomic_DNA"/>
</dbReference>
<accession>A0A0K0Y6N8</accession>
<gene>
    <name evidence="1" type="ORF">OSB_20220</name>
</gene>
<keyword evidence="2" id="KW-1185">Reference proteome</keyword>
<proteinExistence type="predicted"/>
<evidence type="ECO:0000313" key="1">
    <source>
        <dbReference type="EMBL" id="AKS46561.1"/>
    </source>
</evidence>
<dbReference type="KEGG" id="otm:OSB_20220"/>
<organism evidence="1 2">
    <name type="scientific">Octadecabacter temperatus</name>
    <dbReference type="NCBI Taxonomy" id="1458307"/>
    <lineage>
        <taxon>Bacteria</taxon>
        <taxon>Pseudomonadati</taxon>
        <taxon>Pseudomonadota</taxon>
        <taxon>Alphaproteobacteria</taxon>
        <taxon>Rhodobacterales</taxon>
        <taxon>Roseobacteraceae</taxon>
        <taxon>Octadecabacter</taxon>
    </lineage>
</organism>
<evidence type="ECO:0000313" key="2">
    <source>
        <dbReference type="Proteomes" id="UP000067444"/>
    </source>
</evidence>
<sequence>MGLIIVIGVIYLGGPLGLFFLLVGGIGMYRRKTPGQYGWPGLLLILGIILVLIAGYFAIELSNTNLGL</sequence>
<dbReference type="AlphaFoldDB" id="A0A0K0Y6N8"/>